<evidence type="ECO:0000313" key="3">
    <source>
        <dbReference type="Proteomes" id="UP000298355"/>
    </source>
</evidence>
<gene>
    <name evidence="2" type="ORF">E3O65_14910</name>
</gene>
<evidence type="ECO:0000313" key="2">
    <source>
        <dbReference type="EMBL" id="TFC95338.1"/>
    </source>
</evidence>
<keyword evidence="1" id="KW-0472">Membrane</keyword>
<organism evidence="2 3">
    <name type="scientific">Cryobacterium breve</name>
    <dbReference type="NCBI Taxonomy" id="1259258"/>
    <lineage>
        <taxon>Bacteria</taxon>
        <taxon>Bacillati</taxon>
        <taxon>Actinomycetota</taxon>
        <taxon>Actinomycetes</taxon>
        <taxon>Micrococcales</taxon>
        <taxon>Microbacteriaceae</taxon>
        <taxon>Cryobacterium</taxon>
    </lineage>
</organism>
<dbReference type="Proteomes" id="UP000298355">
    <property type="component" value="Unassembled WGS sequence"/>
</dbReference>
<name>A0ABY2IXA0_9MICO</name>
<accession>A0ABY2IXA0</accession>
<proteinExistence type="predicted"/>
<evidence type="ECO:0000256" key="1">
    <source>
        <dbReference type="SAM" id="Phobius"/>
    </source>
</evidence>
<keyword evidence="1" id="KW-1133">Transmembrane helix</keyword>
<comment type="caution">
    <text evidence="2">The sequence shown here is derived from an EMBL/GenBank/DDBJ whole genome shotgun (WGS) entry which is preliminary data.</text>
</comment>
<protein>
    <submittedName>
        <fullName evidence="2">Uncharacterized protein</fullName>
    </submittedName>
</protein>
<reference evidence="2 3" key="1">
    <citation type="submission" date="2019-03" db="EMBL/GenBank/DDBJ databases">
        <title>Genomics of glacier-inhabiting Cryobacterium strains.</title>
        <authorList>
            <person name="Liu Q."/>
            <person name="Xin Y.-H."/>
        </authorList>
    </citation>
    <scope>NUCLEOTIDE SEQUENCE [LARGE SCALE GENOMIC DNA]</scope>
    <source>
        <strain evidence="2 3">TMT4-23</strain>
    </source>
</reference>
<keyword evidence="3" id="KW-1185">Reference proteome</keyword>
<feature type="transmembrane region" description="Helical" evidence="1">
    <location>
        <begin position="88"/>
        <end position="109"/>
    </location>
</feature>
<sequence>MSSEDLLFGIGALVVAYSGIFIGTVGLPFMASFILDGIVELLRGNGPKLFVLTFAFSAMLAGGGYALWHFGTGNPTVTSGTLASMAVATQYLLTFSIVFALIGFGVRMVKLPSRAR</sequence>
<feature type="transmembrane region" description="Helical" evidence="1">
    <location>
        <begin position="49"/>
        <end position="68"/>
    </location>
</feature>
<keyword evidence="1" id="KW-0812">Transmembrane</keyword>
<dbReference type="EMBL" id="SOGJ01000034">
    <property type="protein sequence ID" value="TFC95338.1"/>
    <property type="molecule type" value="Genomic_DNA"/>
</dbReference>
<dbReference type="RefSeq" id="WP_134364511.1">
    <property type="nucleotide sequence ID" value="NZ_SOGJ01000034.1"/>
</dbReference>